<dbReference type="PANTHER" id="PTHR46358:SF1">
    <property type="entry name" value="TONSOKU-LIKE PROTEIN"/>
    <property type="match status" value="1"/>
</dbReference>
<evidence type="ECO:0000256" key="13">
    <source>
        <dbReference type="ARBA" id="ARBA00023242"/>
    </source>
</evidence>
<dbReference type="FunCoup" id="B4IX88">
    <property type="interactions" value="365"/>
</dbReference>
<evidence type="ECO:0000256" key="7">
    <source>
        <dbReference type="ARBA" id="ARBA00022737"/>
    </source>
</evidence>
<reference evidence="17 18" key="1">
    <citation type="journal article" date="2007" name="Nature">
        <title>Evolution of genes and genomes on the Drosophila phylogeny.</title>
        <authorList>
            <consortium name="Drosophila 12 Genomes Consortium"/>
            <person name="Clark A.G."/>
            <person name="Eisen M.B."/>
            <person name="Smith D.R."/>
            <person name="Bergman C.M."/>
            <person name="Oliver B."/>
            <person name="Markow T.A."/>
            <person name="Kaufman T.C."/>
            <person name="Kellis M."/>
            <person name="Gelbart W."/>
            <person name="Iyer V.N."/>
            <person name="Pollard D.A."/>
            <person name="Sackton T.B."/>
            <person name="Larracuente A.M."/>
            <person name="Singh N.D."/>
            <person name="Abad J.P."/>
            <person name="Abt D.N."/>
            <person name="Adryan B."/>
            <person name="Aguade M."/>
            <person name="Akashi H."/>
            <person name="Anderson W.W."/>
            <person name="Aquadro C.F."/>
            <person name="Ardell D.H."/>
            <person name="Arguello R."/>
            <person name="Artieri C.G."/>
            <person name="Barbash D.A."/>
            <person name="Barker D."/>
            <person name="Barsanti P."/>
            <person name="Batterham P."/>
            <person name="Batzoglou S."/>
            <person name="Begun D."/>
            <person name="Bhutkar A."/>
            <person name="Blanco E."/>
            <person name="Bosak S.A."/>
            <person name="Bradley R.K."/>
            <person name="Brand A.D."/>
            <person name="Brent M.R."/>
            <person name="Brooks A.N."/>
            <person name="Brown R.H."/>
            <person name="Butlin R.K."/>
            <person name="Caggese C."/>
            <person name="Calvi B.R."/>
            <person name="Bernardo de Carvalho A."/>
            <person name="Caspi A."/>
            <person name="Castrezana S."/>
            <person name="Celniker S.E."/>
            <person name="Chang J.L."/>
            <person name="Chapple C."/>
            <person name="Chatterji S."/>
            <person name="Chinwalla A."/>
            <person name="Civetta A."/>
            <person name="Clifton S.W."/>
            <person name="Comeron J.M."/>
            <person name="Costello J.C."/>
            <person name="Coyne J.A."/>
            <person name="Daub J."/>
            <person name="David R.G."/>
            <person name="Delcher A.L."/>
            <person name="Delehaunty K."/>
            <person name="Do C.B."/>
            <person name="Ebling H."/>
            <person name="Edwards K."/>
            <person name="Eickbush T."/>
            <person name="Evans J.D."/>
            <person name="Filipski A."/>
            <person name="Findeiss S."/>
            <person name="Freyhult E."/>
            <person name="Fulton L."/>
            <person name="Fulton R."/>
            <person name="Garcia A.C."/>
            <person name="Gardiner A."/>
            <person name="Garfield D.A."/>
            <person name="Garvin B.E."/>
            <person name="Gibson G."/>
            <person name="Gilbert D."/>
            <person name="Gnerre S."/>
            <person name="Godfrey J."/>
            <person name="Good R."/>
            <person name="Gotea V."/>
            <person name="Gravely B."/>
            <person name="Greenberg A.J."/>
            <person name="Griffiths-Jones S."/>
            <person name="Gross S."/>
            <person name="Guigo R."/>
            <person name="Gustafson E.A."/>
            <person name="Haerty W."/>
            <person name="Hahn M.W."/>
            <person name="Halligan D.L."/>
            <person name="Halpern A.L."/>
            <person name="Halter G.M."/>
            <person name="Han M.V."/>
            <person name="Heger A."/>
            <person name="Hillier L."/>
            <person name="Hinrichs A.S."/>
            <person name="Holmes I."/>
            <person name="Hoskins R.A."/>
            <person name="Hubisz M.J."/>
            <person name="Hultmark D."/>
            <person name="Huntley M.A."/>
            <person name="Jaffe D.B."/>
            <person name="Jagadeeshan S."/>
            <person name="Jeck W.R."/>
            <person name="Johnson J."/>
            <person name="Jones C.D."/>
            <person name="Jordan W.C."/>
            <person name="Karpen G.H."/>
            <person name="Kataoka E."/>
            <person name="Keightley P.D."/>
            <person name="Kheradpour P."/>
            <person name="Kirkness E.F."/>
            <person name="Koerich L.B."/>
            <person name="Kristiansen K."/>
            <person name="Kudrna D."/>
            <person name="Kulathinal R.J."/>
            <person name="Kumar S."/>
            <person name="Kwok R."/>
            <person name="Lander E."/>
            <person name="Langley C.H."/>
            <person name="Lapoint R."/>
            <person name="Lazzaro B.P."/>
            <person name="Lee S.J."/>
            <person name="Levesque L."/>
            <person name="Li R."/>
            <person name="Lin C.F."/>
            <person name="Lin M.F."/>
            <person name="Lindblad-Toh K."/>
            <person name="Llopart A."/>
            <person name="Long M."/>
            <person name="Low L."/>
            <person name="Lozovsky E."/>
            <person name="Lu J."/>
            <person name="Luo M."/>
            <person name="Machado C.A."/>
            <person name="Makalowski W."/>
            <person name="Marzo M."/>
            <person name="Matsuda M."/>
            <person name="Matzkin L."/>
            <person name="McAllister B."/>
            <person name="McBride C.S."/>
            <person name="McKernan B."/>
            <person name="McKernan K."/>
            <person name="Mendez-Lago M."/>
            <person name="Minx P."/>
            <person name="Mollenhauer M.U."/>
            <person name="Montooth K."/>
            <person name="Mount S.M."/>
            <person name="Mu X."/>
            <person name="Myers E."/>
            <person name="Negre B."/>
            <person name="Newfeld S."/>
            <person name="Nielsen R."/>
            <person name="Noor M.A."/>
            <person name="O'Grady P."/>
            <person name="Pachter L."/>
            <person name="Papaceit M."/>
            <person name="Parisi M.J."/>
            <person name="Parisi M."/>
            <person name="Parts L."/>
            <person name="Pedersen J.S."/>
            <person name="Pesole G."/>
            <person name="Phillippy A.M."/>
            <person name="Ponting C.P."/>
            <person name="Pop M."/>
            <person name="Porcelli D."/>
            <person name="Powell J.R."/>
            <person name="Prohaska S."/>
            <person name="Pruitt K."/>
            <person name="Puig M."/>
            <person name="Quesneville H."/>
            <person name="Ram K.R."/>
            <person name="Rand D."/>
            <person name="Rasmussen M.D."/>
            <person name="Reed L.K."/>
            <person name="Reenan R."/>
            <person name="Reily A."/>
            <person name="Remington K.A."/>
            <person name="Rieger T.T."/>
            <person name="Ritchie M.G."/>
            <person name="Robin C."/>
            <person name="Rogers Y.H."/>
            <person name="Rohde C."/>
            <person name="Rozas J."/>
            <person name="Rubenfield M.J."/>
            <person name="Ruiz A."/>
            <person name="Russo S."/>
            <person name="Salzberg S.L."/>
            <person name="Sanchez-Gracia A."/>
            <person name="Saranga D.J."/>
            <person name="Sato H."/>
            <person name="Schaeffer S.W."/>
            <person name="Schatz M.C."/>
            <person name="Schlenke T."/>
            <person name="Schwartz R."/>
            <person name="Segarra C."/>
            <person name="Singh R.S."/>
            <person name="Sirot L."/>
            <person name="Sirota M."/>
            <person name="Sisneros N.B."/>
            <person name="Smith C.D."/>
            <person name="Smith T.F."/>
            <person name="Spieth J."/>
            <person name="Stage D.E."/>
            <person name="Stark A."/>
            <person name="Stephan W."/>
            <person name="Strausberg R.L."/>
            <person name="Strempel S."/>
            <person name="Sturgill D."/>
            <person name="Sutton G."/>
            <person name="Sutton G.G."/>
            <person name="Tao W."/>
            <person name="Teichmann S."/>
            <person name="Tobari Y.N."/>
            <person name="Tomimura Y."/>
            <person name="Tsolas J.M."/>
            <person name="Valente V.L."/>
            <person name="Venter E."/>
            <person name="Venter J.C."/>
            <person name="Vicario S."/>
            <person name="Vieira F.G."/>
            <person name="Vilella A.J."/>
            <person name="Villasante A."/>
            <person name="Walenz B."/>
            <person name="Wang J."/>
            <person name="Wasserman M."/>
            <person name="Watts T."/>
            <person name="Wilson D."/>
            <person name="Wilson R.K."/>
            <person name="Wing R.A."/>
            <person name="Wolfner M.F."/>
            <person name="Wong A."/>
            <person name="Wong G.K."/>
            <person name="Wu C.I."/>
            <person name="Wu G."/>
            <person name="Yamamoto D."/>
            <person name="Yang H.P."/>
            <person name="Yang S.P."/>
            <person name="Yorke J.A."/>
            <person name="Yoshida K."/>
            <person name="Zdobnov E."/>
            <person name="Zhang P."/>
            <person name="Zhang Y."/>
            <person name="Zimin A.V."/>
            <person name="Baldwin J."/>
            <person name="Abdouelleil A."/>
            <person name="Abdulkadir J."/>
            <person name="Abebe A."/>
            <person name="Abera B."/>
            <person name="Abreu J."/>
            <person name="Acer S.C."/>
            <person name="Aftuck L."/>
            <person name="Alexander A."/>
            <person name="An P."/>
            <person name="Anderson E."/>
            <person name="Anderson S."/>
            <person name="Arachi H."/>
            <person name="Azer M."/>
            <person name="Bachantsang P."/>
            <person name="Barry A."/>
            <person name="Bayul T."/>
            <person name="Berlin A."/>
            <person name="Bessette D."/>
            <person name="Bloom T."/>
            <person name="Blye J."/>
            <person name="Boguslavskiy L."/>
            <person name="Bonnet C."/>
            <person name="Boukhgalter B."/>
            <person name="Bourzgui I."/>
            <person name="Brown A."/>
            <person name="Cahill P."/>
            <person name="Channer S."/>
            <person name="Cheshatsang Y."/>
            <person name="Chuda L."/>
            <person name="Citroen M."/>
            <person name="Collymore A."/>
            <person name="Cooke P."/>
            <person name="Costello M."/>
            <person name="D'Aco K."/>
            <person name="Daza R."/>
            <person name="De Haan G."/>
            <person name="DeGray S."/>
            <person name="DeMaso C."/>
            <person name="Dhargay N."/>
            <person name="Dooley K."/>
            <person name="Dooley E."/>
            <person name="Doricent M."/>
            <person name="Dorje P."/>
            <person name="Dorjee K."/>
            <person name="Dupes A."/>
            <person name="Elong R."/>
            <person name="Falk J."/>
            <person name="Farina A."/>
            <person name="Faro S."/>
            <person name="Ferguson D."/>
            <person name="Fisher S."/>
            <person name="Foley C.D."/>
            <person name="Franke A."/>
            <person name="Friedrich D."/>
            <person name="Gadbois L."/>
            <person name="Gearin G."/>
            <person name="Gearin C.R."/>
            <person name="Giannoukos G."/>
            <person name="Goode T."/>
            <person name="Graham J."/>
            <person name="Grandbois E."/>
            <person name="Grewal S."/>
            <person name="Gyaltsen K."/>
            <person name="Hafez N."/>
            <person name="Hagos B."/>
            <person name="Hall J."/>
            <person name="Henson C."/>
            <person name="Hollinger A."/>
            <person name="Honan T."/>
            <person name="Huard M.D."/>
            <person name="Hughes L."/>
            <person name="Hurhula B."/>
            <person name="Husby M.E."/>
            <person name="Kamat A."/>
            <person name="Kanga B."/>
            <person name="Kashin S."/>
            <person name="Khazanovich D."/>
            <person name="Kisner P."/>
            <person name="Lance K."/>
            <person name="Lara M."/>
            <person name="Lee W."/>
            <person name="Lennon N."/>
            <person name="Letendre F."/>
            <person name="LeVine R."/>
            <person name="Lipovsky A."/>
            <person name="Liu X."/>
            <person name="Liu J."/>
            <person name="Liu S."/>
            <person name="Lokyitsang T."/>
            <person name="Lokyitsang Y."/>
            <person name="Lubonja R."/>
            <person name="Lui A."/>
            <person name="MacDonald P."/>
            <person name="Magnisalis V."/>
            <person name="Maru K."/>
            <person name="Matthews C."/>
            <person name="McCusker W."/>
            <person name="McDonough S."/>
            <person name="Mehta T."/>
            <person name="Meldrim J."/>
            <person name="Meneus L."/>
            <person name="Mihai O."/>
            <person name="Mihalev A."/>
            <person name="Mihova T."/>
            <person name="Mittelman R."/>
            <person name="Mlenga V."/>
            <person name="Montmayeur A."/>
            <person name="Mulrain L."/>
            <person name="Navidi A."/>
            <person name="Naylor J."/>
            <person name="Negash T."/>
            <person name="Nguyen T."/>
            <person name="Nguyen N."/>
            <person name="Nicol R."/>
            <person name="Norbu C."/>
            <person name="Norbu N."/>
            <person name="Novod N."/>
            <person name="O'Neill B."/>
            <person name="Osman S."/>
            <person name="Markiewicz E."/>
            <person name="Oyono O.L."/>
            <person name="Patti C."/>
            <person name="Phunkhang P."/>
            <person name="Pierre F."/>
            <person name="Priest M."/>
            <person name="Raghuraman S."/>
            <person name="Rege F."/>
            <person name="Reyes R."/>
            <person name="Rise C."/>
            <person name="Rogov P."/>
            <person name="Ross K."/>
            <person name="Ryan E."/>
            <person name="Settipalli S."/>
            <person name="Shea T."/>
            <person name="Sherpa N."/>
            <person name="Shi L."/>
            <person name="Shih D."/>
            <person name="Sparrow T."/>
            <person name="Spaulding J."/>
            <person name="Stalker J."/>
            <person name="Stange-Thomann N."/>
            <person name="Stavropoulos S."/>
            <person name="Stone C."/>
            <person name="Strader C."/>
            <person name="Tesfaye S."/>
            <person name="Thomson T."/>
            <person name="Thoulutsang Y."/>
            <person name="Thoulutsang D."/>
            <person name="Topham K."/>
            <person name="Topping I."/>
            <person name="Tsamla T."/>
            <person name="Vassiliev H."/>
            <person name="Vo A."/>
            <person name="Wangchuk T."/>
            <person name="Wangdi T."/>
            <person name="Weiand M."/>
            <person name="Wilkinson J."/>
            <person name="Wilson A."/>
            <person name="Yadav S."/>
            <person name="Young G."/>
            <person name="Yu Q."/>
            <person name="Zembek L."/>
            <person name="Zhong D."/>
            <person name="Zimmer A."/>
            <person name="Zwirko Z."/>
            <person name="Jaffe D.B."/>
            <person name="Alvarez P."/>
            <person name="Brockman W."/>
            <person name="Butler J."/>
            <person name="Chin C."/>
            <person name="Gnerre S."/>
            <person name="Grabherr M."/>
            <person name="Kleber M."/>
            <person name="Mauceli E."/>
            <person name="MacCallum I."/>
        </authorList>
    </citation>
    <scope>NUCLEOTIDE SEQUENCE [LARGE SCALE GENOMIC DNA]</scope>
    <source>
        <strain evidence="18">Tucson 15287-2541.00</strain>
    </source>
</reference>
<dbReference type="STRING" id="7222.B4IX88"/>
<keyword evidence="5" id="KW-0158">Chromosome</keyword>
<sequence>MDEKRYIKRKDKARNDGNREQLALSCNQLGDFYNQLGKYNEAAKEYKQEATIYASLGKELETAKAKRMLGEMFTLLCKYDTAKDHINDYLKIAKRLQNKVEQQRAYATLGRVHLLHGQSLSETTASGAIEQLRLAEKSFLRSLLLIKELSGQISKLEQLDMQARCYLNIGVVKEHMGEFEASIEYIDKAIKISKTHDLFELTHLCHISMSLLYNCKKNDAASALRHCNMAQEVAKRLPNKVKKICETLITKSEILIKAGDFASVKQILTKAYKKHTPDENDRASIERSLRIVVKICQTLDELVLTSSVNYSKLNDLYEQLGDGCCHLLNYEKALVYYQKMLECAELNGERGKSLVPIYVSLYQTYKDNHQYDKALEYLWLEFEVNQDMPAEAFTTLCSIAEICELQAQPFWTVHDVYQKALRQATKADEESAAKLEKIALVRLHKLQLKHKMHVLAENLEAEASAKGINLVAEAAKQEEEDEDADSESAAAALQQNTPDWADDVDLDALTDSDASDLDESEKPRPQRTTRGNRSLTIKRNNKGETQLHQACIAGNLELARRLIDQGHTVNVRDHAGWLPLHEACNHGYRDIVELLLDKGATVAINDKGGTSCDGITPLFDACANGFLDVAELLLERGALATVRTDYNETCIQALDKWRQSTQLMDGEQAQYAQLRETLMRTLSKVGICSNERPLTNANAQSASDEEDADDDLQLVTRHRRSLPNRLPSSASKEYRHVMAQMKRPNRTGAINDEPSSSCSSSGISSSNVKQKRTALLDSNEVDTDSWLIDDVGPERKRKRYNSGSISSRPVVAAKEQLHDSALAWETDLQNTPPQLDAHQLLIEAANSKHPQRPQMRKLSLSRSSSMGSNHSASNSSKAKQQASLLDSGFCRFRSESPLDSGGESLDGGVASLISLRHTEPDSTTTGIQLLISPSKLASPIKVQATPVLAMATVSFKVKVQDELLLVPIDRKKLQDINMRWLAEEAGRRYNKLTGLTPLLRLKTSDGFAYEETDAVSVALEQNMLLSTILDWKISPLSQRYEEMCHQMQKIVDDKIKLLLERSQNTQTLMLSGLWLREMQTEPIFKALLHQARLTLLDLSNNFIGNEGCQQLAKALPTLLQLKTLRLRCNGICNPGLEALLCGQAMEKLDNLEELQLSQNPLGNASLRTLHRFCGSSAGRAVHTLLLSQCELTELQDFDLAYTQLTSFDISFNQLSRQSVHRLTDQLNSCRLEQLNLSYVRWPLDEQSGFALGERLVTLLESGTSERFVRLELAGCGLTDAHMYKMTQQLAKAKQLEWLDISDNERLTGAALGYVLDAIPQLRVLLATNCVRLLDDQRLQKLEQQQQLPRRMELHIDEPNALATLITVWQLKWGDKAKVLPPKRIKGPLKLYVNETDLQWSAT</sequence>
<evidence type="ECO:0000256" key="2">
    <source>
        <dbReference type="ARBA" id="ARBA00004286"/>
    </source>
</evidence>
<dbReference type="OMA" id="RYLECCD"/>
<gene>
    <name evidence="17" type="primary">Dgri\GH16854</name>
    <name evidence="17" type="ORF">Dgri_GH16854</name>
</gene>
<evidence type="ECO:0000256" key="1">
    <source>
        <dbReference type="ARBA" id="ARBA00004123"/>
    </source>
</evidence>
<evidence type="ECO:0000256" key="3">
    <source>
        <dbReference type="ARBA" id="ARBA00010999"/>
    </source>
</evidence>
<dbReference type="InParanoid" id="B4IX88"/>
<dbReference type="SMR" id="B4IX88"/>
<evidence type="ECO:0000313" key="17">
    <source>
        <dbReference type="EMBL" id="EDV97420.1"/>
    </source>
</evidence>
<dbReference type="Pfam" id="PF13516">
    <property type="entry name" value="LRR_6"/>
    <property type="match status" value="2"/>
</dbReference>
<dbReference type="InterPro" id="IPR001611">
    <property type="entry name" value="Leu-rich_rpt"/>
</dbReference>
<name>B4IX88_DROGR</name>
<feature type="region of interest" description="Disordered" evidence="16">
    <location>
        <begin position="744"/>
        <end position="771"/>
    </location>
</feature>
<feature type="repeat" description="TPR" evidence="15">
    <location>
        <begin position="163"/>
        <end position="196"/>
    </location>
</feature>
<evidence type="ECO:0000256" key="14">
    <source>
        <dbReference type="PROSITE-ProRule" id="PRU00023"/>
    </source>
</evidence>
<dbReference type="SMART" id="SM00248">
    <property type="entry name" value="ANK"/>
    <property type="match status" value="3"/>
</dbReference>
<dbReference type="PANTHER" id="PTHR46358">
    <property type="entry name" value="TONSOKU-LIKE PROTEIN"/>
    <property type="match status" value="1"/>
</dbReference>
<feature type="region of interest" description="Disordered" evidence="16">
    <location>
        <begin position="475"/>
        <end position="540"/>
    </location>
</feature>
<dbReference type="HOGENOM" id="CLU_002128_0_0_1"/>
<feature type="repeat" description="ANK" evidence="14">
    <location>
        <begin position="575"/>
        <end position="607"/>
    </location>
</feature>
<organism evidence="18">
    <name type="scientific">Drosophila grimshawi</name>
    <name type="common">Hawaiian fruit fly</name>
    <name type="synonym">Idiomyia grimshawi</name>
    <dbReference type="NCBI Taxonomy" id="7222"/>
    <lineage>
        <taxon>Eukaryota</taxon>
        <taxon>Metazoa</taxon>
        <taxon>Ecdysozoa</taxon>
        <taxon>Arthropoda</taxon>
        <taxon>Hexapoda</taxon>
        <taxon>Insecta</taxon>
        <taxon>Pterygota</taxon>
        <taxon>Neoptera</taxon>
        <taxon>Endopterygota</taxon>
        <taxon>Diptera</taxon>
        <taxon>Brachycera</taxon>
        <taxon>Muscomorpha</taxon>
        <taxon>Ephydroidea</taxon>
        <taxon>Drosophilidae</taxon>
        <taxon>Drosophila</taxon>
        <taxon>Hawaiian Drosophila</taxon>
    </lineage>
</organism>
<feature type="repeat" description="ANK" evidence="14">
    <location>
        <begin position="613"/>
        <end position="645"/>
    </location>
</feature>
<proteinExistence type="inferred from homology"/>
<feature type="repeat" description="ANK" evidence="14">
    <location>
        <begin position="542"/>
        <end position="574"/>
    </location>
</feature>
<evidence type="ECO:0000256" key="15">
    <source>
        <dbReference type="PROSITE-ProRule" id="PRU00339"/>
    </source>
</evidence>
<dbReference type="SMART" id="SM00368">
    <property type="entry name" value="LRR_RI"/>
    <property type="match status" value="4"/>
</dbReference>
<feature type="compositionally biased region" description="Polar residues" evidence="16">
    <location>
        <begin position="526"/>
        <end position="540"/>
    </location>
</feature>
<evidence type="ECO:0000256" key="6">
    <source>
        <dbReference type="ARBA" id="ARBA00022614"/>
    </source>
</evidence>
<keyword evidence="7" id="KW-0677">Repeat</keyword>
<accession>B4IX88</accession>
<dbReference type="OrthoDB" id="273147at2759"/>
<dbReference type="PROSITE" id="PS50005">
    <property type="entry name" value="TPR"/>
    <property type="match status" value="1"/>
</dbReference>
<feature type="region of interest" description="Disordered" evidence="16">
    <location>
        <begin position="844"/>
        <end position="879"/>
    </location>
</feature>
<dbReference type="KEGG" id="dgr:6556650"/>
<dbReference type="SUPFAM" id="SSF48403">
    <property type="entry name" value="Ankyrin repeat"/>
    <property type="match status" value="1"/>
</dbReference>
<dbReference type="SUPFAM" id="SSF48452">
    <property type="entry name" value="TPR-like"/>
    <property type="match status" value="2"/>
</dbReference>
<evidence type="ECO:0000256" key="5">
    <source>
        <dbReference type="ARBA" id="ARBA00022454"/>
    </source>
</evidence>
<dbReference type="InterPro" id="IPR036770">
    <property type="entry name" value="Ankyrin_rpt-contain_sf"/>
</dbReference>
<keyword evidence="6" id="KW-0433">Leucine-rich repeat</keyword>
<protein>
    <recommendedName>
        <fullName evidence="4">Tonsoku-like protein</fullName>
    </recommendedName>
</protein>
<keyword evidence="10" id="KW-0156">Chromatin regulator</keyword>
<dbReference type="InterPro" id="IPR052311">
    <property type="entry name" value="MMS22L-TONSL_complex_comp"/>
</dbReference>
<dbReference type="Gene3D" id="3.80.10.10">
    <property type="entry name" value="Ribonuclease Inhibitor"/>
    <property type="match status" value="2"/>
</dbReference>
<comment type="subcellular location">
    <subcellularLocation>
        <location evidence="2">Chromosome</location>
    </subcellularLocation>
    <subcellularLocation>
        <location evidence="1">Nucleus</location>
    </subcellularLocation>
</comment>
<keyword evidence="8" id="KW-0227">DNA damage</keyword>
<feature type="compositionally biased region" description="Low complexity" evidence="16">
    <location>
        <begin position="755"/>
        <end position="766"/>
    </location>
</feature>
<dbReference type="InterPro" id="IPR002110">
    <property type="entry name" value="Ankyrin_rpt"/>
</dbReference>
<dbReference type="Gene3D" id="1.25.40.10">
    <property type="entry name" value="Tetratricopeptide repeat domain"/>
    <property type="match status" value="2"/>
</dbReference>
<dbReference type="InterPro" id="IPR019734">
    <property type="entry name" value="TPR_rpt"/>
</dbReference>
<feature type="compositionally biased region" description="Acidic residues" evidence="16">
    <location>
        <begin position="500"/>
        <end position="519"/>
    </location>
</feature>
<dbReference type="Proteomes" id="UP000001070">
    <property type="component" value="Unassembled WGS sequence"/>
</dbReference>
<feature type="compositionally biased region" description="Low complexity" evidence="16">
    <location>
        <begin position="856"/>
        <end position="879"/>
    </location>
</feature>
<evidence type="ECO:0000256" key="12">
    <source>
        <dbReference type="ARBA" id="ARBA00023204"/>
    </source>
</evidence>
<dbReference type="GO" id="GO:0043596">
    <property type="term" value="C:nuclear replication fork"/>
    <property type="evidence" value="ECO:0007669"/>
    <property type="project" value="TreeGrafter"/>
</dbReference>
<evidence type="ECO:0000256" key="16">
    <source>
        <dbReference type="SAM" id="MobiDB-lite"/>
    </source>
</evidence>
<evidence type="ECO:0000256" key="10">
    <source>
        <dbReference type="ARBA" id="ARBA00022853"/>
    </source>
</evidence>
<comment type="similarity">
    <text evidence="3">Belongs to the Tonsoku family.</text>
</comment>
<dbReference type="InterPro" id="IPR011990">
    <property type="entry name" value="TPR-like_helical_dom_sf"/>
</dbReference>
<dbReference type="Pfam" id="PF13181">
    <property type="entry name" value="TPR_8"/>
    <property type="match status" value="2"/>
</dbReference>
<dbReference type="eggNOG" id="KOG0504">
    <property type="taxonomic scope" value="Eukaryota"/>
</dbReference>
<evidence type="ECO:0000256" key="4">
    <source>
        <dbReference type="ARBA" id="ARBA00017829"/>
    </source>
</evidence>
<dbReference type="GO" id="GO:0000724">
    <property type="term" value="P:double-strand break repair via homologous recombination"/>
    <property type="evidence" value="ECO:0007669"/>
    <property type="project" value="TreeGrafter"/>
</dbReference>
<evidence type="ECO:0000256" key="11">
    <source>
        <dbReference type="ARBA" id="ARBA00023043"/>
    </source>
</evidence>
<dbReference type="PROSITE" id="PS50297">
    <property type="entry name" value="ANK_REP_REGION"/>
    <property type="match status" value="3"/>
</dbReference>
<dbReference type="GO" id="GO:0006325">
    <property type="term" value="P:chromatin organization"/>
    <property type="evidence" value="ECO:0007669"/>
    <property type="project" value="UniProtKB-KW"/>
</dbReference>
<keyword evidence="12" id="KW-0234">DNA repair</keyword>
<keyword evidence="18" id="KW-1185">Reference proteome</keyword>
<dbReference type="Pfam" id="PF00023">
    <property type="entry name" value="Ank"/>
    <property type="match status" value="1"/>
</dbReference>
<dbReference type="Pfam" id="PF12796">
    <property type="entry name" value="Ank_2"/>
    <property type="match status" value="1"/>
</dbReference>
<keyword evidence="11 14" id="KW-0040">ANK repeat</keyword>
<dbReference type="InterPro" id="IPR032675">
    <property type="entry name" value="LRR_dom_sf"/>
</dbReference>
<dbReference type="SMART" id="SM00028">
    <property type="entry name" value="TPR"/>
    <property type="match status" value="5"/>
</dbReference>
<keyword evidence="13" id="KW-0539">Nucleus</keyword>
<dbReference type="PhylomeDB" id="B4IX88"/>
<dbReference type="SUPFAM" id="SSF52047">
    <property type="entry name" value="RNI-like"/>
    <property type="match status" value="1"/>
</dbReference>
<evidence type="ECO:0000256" key="9">
    <source>
        <dbReference type="ARBA" id="ARBA00022803"/>
    </source>
</evidence>
<dbReference type="PROSITE" id="PS50088">
    <property type="entry name" value="ANK_REPEAT"/>
    <property type="match status" value="3"/>
</dbReference>
<evidence type="ECO:0000313" key="18">
    <source>
        <dbReference type="Proteomes" id="UP000001070"/>
    </source>
</evidence>
<dbReference type="GO" id="GO:0031297">
    <property type="term" value="P:replication fork processing"/>
    <property type="evidence" value="ECO:0007669"/>
    <property type="project" value="TreeGrafter"/>
</dbReference>
<keyword evidence="9 15" id="KW-0802">TPR repeat</keyword>
<dbReference type="EMBL" id="CH916366">
    <property type="protein sequence ID" value="EDV97420.1"/>
    <property type="molecule type" value="Genomic_DNA"/>
</dbReference>
<dbReference type="Gene3D" id="1.25.40.20">
    <property type="entry name" value="Ankyrin repeat-containing domain"/>
    <property type="match status" value="1"/>
</dbReference>
<evidence type="ECO:0000256" key="8">
    <source>
        <dbReference type="ARBA" id="ARBA00022763"/>
    </source>
</evidence>